<dbReference type="HAMAP" id="MF_01883">
    <property type="entry name" value="MdcB"/>
    <property type="match status" value="1"/>
</dbReference>
<keyword evidence="7" id="KW-1185">Reference proteome</keyword>
<reference evidence="6 7" key="1">
    <citation type="submission" date="2024-09" db="EMBL/GenBank/DDBJ databases">
        <authorList>
            <person name="Sun Q."/>
            <person name="Mori K."/>
        </authorList>
    </citation>
    <scope>NUCLEOTIDE SEQUENCE [LARGE SCALE GENOMIC DNA]</scope>
    <source>
        <strain evidence="6 7">JCM 12520</strain>
    </source>
</reference>
<evidence type="ECO:0000256" key="5">
    <source>
        <dbReference type="ARBA" id="ARBA00022840"/>
    </source>
</evidence>
<dbReference type="Gene3D" id="1.10.4200.10">
    <property type="entry name" value="Triphosphoribosyl-dephospho-CoA protein"/>
    <property type="match status" value="2"/>
</dbReference>
<dbReference type="NCBIfam" id="NF002315">
    <property type="entry name" value="PRK01237.1"/>
    <property type="match status" value="1"/>
</dbReference>
<evidence type="ECO:0000313" key="6">
    <source>
        <dbReference type="EMBL" id="MFB9750193.1"/>
    </source>
</evidence>
<dbReference type="Proteomes" id="UP001589619">
    <property type="component" value="Unassembled WGS sequence"/>
</dbReference>
<protein>
    <recommendedName>
        <fullName evidence="2">triphosphoribosyl-dephospho-CoA synthase</fullName>
        <ecNumber evidence="2">2.4.2.52</ecNumber>
    </recommendedName>
</protein>
<dbReference type="EMBL" id="JBHMAG010000002">
    <property type="protein sequence ID" value="MFB9750193.1"/>
    <property type="molecule type" value="Genomic_DNA"/>
</dbReference>
<dbReference type="PANTHER" id="PTHR30201:SF2">
    <property type="entry name" value="2-(5''-TRIPHOSPHORIBOSYL)-3'-DEPHOSPHOCOENZYME-A SYNTHASE"/>
    <property type="match status" value="1"/>
</dbReference>
<name>A0ABV5VPI9_9BACL</name>
<dbReference type="RefSeq" id="WP_344916821.1">
    <property type="nucleotide sequence ID" value="NZ_BAAAYO010000021.1"/>
</dbReference>
<gene>
    <name evidence="6" type="ORF">ACFFNY_01290</name>
</gene>
<dbReference type="PANTHER" id="PTHR30201">
    <property type="entry name" value="TRIPHOSPHORIBOSYL-DEPHOSPHO-COA SYNTHASE"/>
    <property type="match status" value="1"/>
</dbReference>
<evidence type="ECO:0000256" key="3">
    <source>
        <dbReference type="ARBA" id="ARBA00022679"/>
    </source>
</evidence>
<sequence>MLKLMNAQACMEQLSAYASSALIDEAELTPKPGLVDLQSNGAHDDLNVELMRRSAFALQPTFAKMAEAAYGSKPSMQLRERLAAIGRDGERIMLEATGGVNTHRGAIWALGLLTAAAAIAECGDPDFLIGFNPPPLQAGFQSGGVETPPDSPMFSHAERVRCPADIARIAGAIACYPDRFAPASNTHGQQVQRQFGAAGARGEACQGFPHVLRLGLPALLDARSRGLSETCARLDSLMHMMSHLEDTCLLYRGGRYALHTARQGARNVVSLGGTSVKEGWQALEQLDRDLLAQHASPGGSADLLAAVLFLDRIKGGSRLSTRQSGKG</sequence>
<evidence type="ECO:0000313" key="7">
    <source>
        <dbReference type="Proteomes" id="UP001589619"/>
    </source>
</evidence>
<dbReference type="Pfam" id="PF01874">
    <property type="entry name" value="CitG"/>
    <property type="match status" value="1"/>
</dbReference>
<proteinExistence type="inferred from homology"/>
<comment type="catalytic activity">
    <reaction evidence="1">
        <text>3'-dephospho-CoA + ATP = 2'-(5''-triphospho-alpha-D-ribosyl)-3'-dephospho-CoA + adenine</text>
        <dbReference type="Rhea" id="RHEA:15117"/>
        <dbReference type="ChEBI" id="CHEBI:16708"/>
        <dbReference type="ChEBI" id="CHEBI:30616"/>
        <dbReference type="ChEBI" id="CHEBI:57328"/>
        <dbReference type="ChEBI" id="CHEBI:61378"/>
        <dbReference type="EC" id="2.4.2.52"/>
    </reaction>
</comment>
<dbReference type="InterPro" id="IPR002736">
    <property type="entry name" value="CitG"/>
</dbReference>
<accession>A0ABV5VPI9</accession>
<evidence type="ECO:0000256" key="1">
    <source>
        <dbReference type="ARBA" id="ARBA00001210"/>
    </source>
</evidence>
<organism evidence="6 7">
    <name type="scientific">Paenibacillus hodogayensis</name>
    <dbReference type="NCBI Taxonomy" id="279208"/>
    <lineage>
        <taxon>Bacteria</taxon>
        <taxon>Bacillati</taxon>
        <taxon>Bacillota</taxon>
        <taxon>Bacilli</taxon>
        <taxon>Bacillales</taxon>
        <taxon>Paenibacillaceae</taxon>
        <taxon>Paenibacillus</taxon>
    </lineage>
</organism>
<evidence type="ECO:0000256" key="4">
    <source>
        <dbReference type="ARBA" id="ARBA00022741"/>
    </source>
</evidence>
<keyword evidence="3 6" id="KW-0808">Transferase</keyword>
<keyword evidence="4" id="KW-0547">Nucleotide-binding</keyword>
<comment type="caution">
    <text evidence="6">The sequence shown here is derived from an EMBL/GenBank/DDBJ whole genome shotgun (WGS) entry which is preliminary data.</text>
</comment>
<dbReference type="GO" id="GO:0046917">
    <property type="term" value="F:triphosphoribosyl-dephospho-CoA synthase activity"/>
    <property type="evidence" value="ECO:0007669"/>
    <property type="project" value="UniProtKB-EC"/>
</dbReference>
<keyword evidence="6" id="KW-0328">Glycosyltransferase</keyword>
<keyword evidence="5" id="KW-0067">ATP-binding</keyword>
<dbReference type="InterPro" id="IPR017555">
    <property type="entry name" value="TriPribosyl-deP-CoA_syn"/>
</dbReference>
<dbReference type="GO" id="GO:0016757">
    <property type="term" value="F:glycosyltransferase activity"/>
    <property type="evidence" value="ECO:0007669"/>
    <property type="project" value="UniProtKB-KW"/>
</dbReference>
<evidence type="ECO:0000256" key="2">
    <source>
        <dbReference type="ARBA" id="ARBA00012074"/>
    </source>
</evidence>
<dbReference type="EC" id="2.4.2.52" evidence="2"/>